<dbReference type="EC" id="1.2.7.11" evidence="1"/>
<comment type="caution">
    <text evidence="1">The sequence shown here is derived from an EMBL/GenBank/DDBJ whole genome shotgun (WGS) entry which is preliminary data.</text>
</comment>
<protein>
    <submittedName>
        <fullName evidence="1">2-oxoacid:ferredoxin oxidoreductase subunit alpha</fullName>
        <ecNumber evidence="1">1.2.7.11</ecNumber>
    </submittedName>
</protein>
<sequence>MRLNWLIGGQQGSGVDTSALVFGNALASAGYYIYGNREYYSNIKGRHSYFALTISDKRVRSFSFTVDILATFDAETLFQHFTEVKKVVIYNKSLEGTKVEYVQNMEPEIAEKVVSFLKERGYGSTVRDVVEYLKSKGVNAIGVDYDGIMRKVAEEVKLPLSVVERGKNTIAIGASYGLLGLGKGYLESAIRNVFKNETFVKLNTMSAELGMESVPVMFPLKEIPVKKERVQLDGNTAVAIGKIYGGLGFQSFYPISPASDESVYMQAHQEVWYVDPKTGDKRKKTVVVVQAEDELSAINMAIGASLTGVRAATATSGPGFSLMTEGVTWAGMNEAPVVITYYIRGGPATGQPTRTSQADLFFVMNAGHGEFPRIVIASGDHVEAFQDAVWAFNLAERYQTPVIHFVEKAIANAYSVIDLEELGLDKLRADRGDVLLSPPPDYARFKITDTGISPRAFLGSTSMFYTGDEHNEEGHIREASHVREAMYEKRLRKLETADREIPEEDRVKTFGDLDQKVVVVTWGSPKGAVLDAMEELNEEGIKFGVVQIRMFSPFPKNLIRKLLSGKEKVVDVEGSYMAQAGMAMKLFSGIEPTHYVLKWNGRPMGRDEVKEALKAVILEDRKKVVLHGGA</sequence>
<accession>A0ACC6TR21</accession>
<dbReference type="EMBL" id="JZWS03000021">
    <property type="protein sequence ID" value="MEW9492299.1"/>
    <property type="molecule type" value="Genomic_DNA"/>
</dbReference>
<keyword evidence="1" id="KW-0560">Oxidoreductase</keyword>
<dbReference type="Proteomes" id="UP000053480">
    <property type="component" value="Unassembled WGS sequence"/>
</dbReference>
<evidence type="ECO:0000313" key="2">
    <source>
        <dbReference type="Proteomes" id="UP000053480"/>
    </source>
</evidence>
<organism evidence="1 2">
    <name type="scientific">Candidatus Aramenus sulfurataquae</name>
    <dbReference type="NCBI Taxonomy" id="1326980"/>
    <lineage>
        <taxon>Archaea</taxon>
        <taxon>Thermoproteota</taxon>
        <taxon>Thermoprotei</taxon>
        <taxon>Sulfolobales</taxon>
        <taxon>Sulfolobaceae</taxon>
        <taxon>Candidatus Aramenus</taxon>
    </lineage>
</organism>
<name>A0ACC6TR21_9CREN</name>
<reference evidence="1" key="1">
    <citation type="submission" date="2024-07" db="EMBL/GenBank/DDBJ databases">
        <title>Metagenome and Metagenome-Assembled Genomes of Archaea from a hot spring from the geothermal field of Los Azufres, Mexico.</title>
        <authorList>
            <person name="Marin-Paredes R."/>
            <person name="Martinez-Romero E."/>
            <person name="Servin-Garciduenas L.E."/>
        </authorList>
    </citation>
    <scope>NUCLEOTIDE SEQUENCE</scope>
    <source>
        <strain evidence="1">AZ1-454</strain>
    </source>
</reference>
<proteinExistence type="predicted"/>
<evidence type="ECO:0000313" key="1">
    <source>
        <dbReference type="EMBL" id="MEW9492299.1"/>
    </source>
</evidence>
<gene>
    <name evidence="1" type="ORF">TQ35_0008890</name>
</gene>